<dbReference type="InterPro" id="IPR036915">
    <property type="entry name" value="Cyclin-like_sf"/>
</dbReference>
<dbReference type="Gene3D" id="1.10.472.10">
    <property type="entry name" value="Cyclin-like"/>
    <property type="match status" value="1"/>
</dbReference>
<proteinExistence type="predicted"/>
<reference evidence="2" key="1">
    <citation type="journal article" date="2020" name="Stud. Mycol.">
        <title>101 Dothideomycetes genomes: a test case for predicting lifestyles and emergence of pathogens.</title>
        <authorList>
            <person name="Haridas S."/>
            <person name="Albert R."/>
            <person name="Binder M."/>
            <person name="Bloem J."/>
            <person name="Labutti K."/>
            <person name="Salamov A."/>
            <person name="Andreopoulos B."/>
            <person name="Baker S."/>
            <person name="Barry K."/>
            <person name="Bills G."/>
            <person name="Bluhm B."/>
            <person name="Cannon C."/>
            <person name="Castanera R."/>
            <person name="Culley D."/>
            <person name="Daum C."/>
            <person name="Ezra D."/>
            <person name="Gonzalez J."/>
            <person name="Henrissat B."/>
            <person name="Kuo A."/>
            <person name="Liang C."/>
            <person name="Lipzen A."/>
            <person name="Lutzoni F."/>
            <person name="Magnuson J."/>
            <person name="Mondo S."/>
            <person name="Nolan M."/>
            <person name="Ohm R."/>
            <person name="Pangilinan J."/>
            <person name="Park H.-J."/>
            <person name="Ramirez L."/>
            <person name="Alfaro M."/>
            <person name="Sun H."/>
            <person name="Tritt A."/>
            <person name="Yoshinaga Y."/>
            <person name="Zwiers L.-H."/>
            <person name="Turgeon B."/>
            <person name="Goodwin S."/>
            <person name="Spatafora J."/>
            <person name="Crous P."/>
            <person name="Grigoriev I."/>
        </authorList>
    </citation>
    <scope>NUCLEOTIDE SEQUENCE</scope>
    <source>
        <strain evidence="2">CBS 122367</strain>
    </source>
</reference>
<name>A0A6G1JE31_9PLEO</name>
<dbReference type="PANTHER" id="PTHR15615">
    <property type="match status" value="1"/>
</dbReference>
<dbReference type="Pfam" id="PF08613">
    <property type="entry name" value="Cyclin"/>
    <property type="match status" value="1"/>
</dbReference>
<gene>
    <name evidence="2" type="ORF">K458DRAFT_293867</name>
</gene>
<sequence length="400" mass="44123">MLTSSSPTISAPPSPSPSVPFRSHDRNYHASRRTSTSSAASPRFQVTSSRRAHHPHTSSAQSPVPAFARSPHTKKREYQYTDSGTQYTPPGFPPTYRAPLQESTVHSVPLPATAIARPERGETSANAAVTEPREPELRVDPQPVVLTQNAQPGRKTPREGEGDAQRGQQRERPDEAGAASQDQASPAKRPRSLNQHVKVMPLKYETCDVKDLGILISDMLMELVRLNDEMPLRDGQLTRFHSRAPPAISVKDYLFRLIVHATLSPPILLSMVFYVDKLCTMYSAFTISSLTVHRFLITAATVAAKGLSDSFWTNSLYAKVGGVSLRELALLELEFLRKLDWRIVPKPETLVDYYKGLVERGEGYVMEPDPDPAPTATHLTAIKRAESSAPVANTREPANS</sequence>
<dbReference type="SUPFAM" id="SSF47954">
    <property type="entry name" value="Cyclin-like"/>
    <property type="match status" value="1"/>
</dbReference>
<protein>
    <submittedName>
        <fullName evidence="2">Cyclin-domain-containing protein</fullName>
    </submittedName>
</protein>
<evidence type="ECO:0000313" key="3">
    <source>
        <dbReference type="Proteomes" id="UP000799291"/>
    </source>
</evidence>
<accession>A0A6G1JE31</accession>
<organism evidence="2 3">
    <name type="scientific">Lentithecium fluviatile CBS 122367</name>
    <dbReference type="NCBI Taxonomy" id="1168545"/>
    <lineage>
        <taxon>Eukaryota</taxon>
        <taxon>Fungi</taxon>
        <taxon>Dikarya</taxon>
        <taxon>Ascomycota</taxon>
        <taxon>Pezizomycotina</taxon>
        <taxon>Dothideomycetes</taxon>
        <taxon>Pleosporomycetidae</taxon>
        <taxon>Pleosporales</taxon>
        <taxon>Massarineae</taxon>
        <taxon>Lentitheciaceae</taxon>
        <taxon>Lentithecium</taxon>
    </lineage>
</organism>
<dbReference type="CDD" id="cd20558">
    <property type="entry name" value="CYCLIN_ScPCL7-like"/>
    <property type="match status" value="1"/>
</dbReference>
<evidence type="ECO:0000256" key="1">
    <source>
        <dbReference type="SAM" id="MobiDB-lite"/>
    </source>
</evidence>
<feature type="compositionally biased region" description="Basic and acidic residues" evidence="1">
    <location>
        <begin position="156"/>
        <end position="175"/>
    </location>
</feature>
<dbReference type="EMBL" id="MU005573">
    <property type="protein sequence ID" value="KAF2688824.1"/>
    <property type="molecule type" value="Genomic_DNA"/>
</dbReference>
<dbReference type="GO" id="GO:0019901">
    <property type="term" value="F:protein kinase binding"/>
    <property type="evidence" value="ECO:0007669"/>
    <property type="project" value="InterPro"/>
</dbReference>
<dbReference type="Proteomes" id="UP000799291">
    <property type="component" value="Unassembled WGS sequence"/>
</dbReference>
<dbReference type="PANTHER" id="PTHR15615:SF117">
    <property type="entry name" value="PHO85 CYCLIN PHO80"/>
    <property type="match status" value="1"/>
</dbReference>
<keyword evidence="3" id="KW-1185">Reference proteome</keyword>
<dbReference type="GO" id="GO:0000307">
    <property type="term" value="C:cyclin-dependent protein kinase holoenzyme complex"/>
    <property type="evidence" value="ECO:0007669"/>
    <property type="project" value="TreeGrafter"/>
</dbReference>
<dbReference type="GO" id="GO:0005634">
    <property type="term" value="C:nucleus"/>
    <property type="evidence" value="ECO:0007669"/>
    <property type="project" value="TreeGrafter"/>
</dbReference>
<dbReference type="GO" id="GO:0016538">
    <property type="term" value="F:cyclin-dependent protein serine/threonine kinase regulator activity"/>
    <property type="evidence" value="ECO:0007669"/>
    <property type="project" value="TreeGrafter"/>
</dbReference>
<dbReference type="AlphaFoldDB" id="A0A6G1JE31"/>
<feature type="region of interest" description="Disordered" evidence="1">
    <location>
        <begin position="115"/>
        <end position="194"/>
    </location>
</feature>
<dbReference type="InterPro" id="IPR013922">
    <property type="entry name" value="Cyclin_PHO80-like"/>
</dbReference>
<evidence type="ECO:0000313" key="2">
    <source>
        <dbReference type="EMBL" id="KAF2688824.1"/>
    </source>
</evidence>
<dbReference type="OrthoDB" id="337735at2759"/>
<feature type="region of interest" description="Disordered" evidence="1">
    <location>
        <begin position="1"/>
        <end position="101"/>
    </location>
</feature>